<comment type="caution">
    <text evidence="3">The sequence shown here is derived from an EMBL/GenBank/DDBJ whole genome shotgun (WGS) entry which is preliminary data.</text>
</comment>
<dbReference type="Pfam" id="PF00534">
    <property type="entry name" value="Glycos_transf_1"/>
    <property type="match status" value="1"/>
</dbReference>
<protein>
    <submittedName>
        <fullName evidence="3">Glycosyltransferase</fullName>
    </submittedName>
</protein>
<dbReference type="EMBL" id="BAABCT010000006">
    <property type="protein sequence ID" value="GAA4076026.1"/>
    <property type="molecule type" value="Genomic_DNA"/>
</dbReference>
<dbReference type="PANTHER" id="PTHR46401:SF2">
    <property type="entry name" value="GLYCOSYLTRANSFERASE WBBK-RELATED"/>
    <property type="match status" value="1"/>
</dbReference>
<name>A0ABP7VWD2_9FLAO</name>
<evidence type="ECO:0000313" key="4">
    <source>
        <dbReference type="Proteomes" id="UP001500367"/>
    </source>
</evidence>
<dbReference type="Gene3D" id="3.40.50.2000">
    <property type="entry name" value="Glycogen Phosphorylase B"/>
    <property type="match status" value="2"/>
</dbReference>
<evidence type="ECO:0000259" key="2">
    <source>
        <dbReference type="Pfam" id="PF00534"/>
    </source>
</evidence>
<proteinExistence type="predicted"/>
<dbReference type="SUPFAM" id="SSF53756">
    <property type="entry name" value="UDP-Glycosyltransferase/glycogen phosphorylase"/>
    <property type="match status" value="1"/>
</dbReference>
<evidence type="ECO:0000256" key="1">
    <source>
        <dbReference type="ARBA" id="ARBA00022679"/>
    </source>
</evidence>
<feature type="domain" description="Glycosyl transferase family 1" evidence="2">
    <location>
        <begin position="196"/>
        <end position="351"/>
    </location>
</feature>
<accession>A0ABP7VWD2</accession>
<keyword evidence="4" id="KW-1185">Reference proteome</keyword>
<dbReference type="InterPro" id="IPR001296">
    <property type="entry name" value="Glyco_trans_1"/>
</dbReference>
<dbReference type="Proteomes" id="UP001500367">
    <property type="component" value="Unassembled WGS sequence"/>
</dbReference>
<sequence length="372" mass="43082">MKFLVISSAPFIRKSDGIYAYSPYVKEIEVWQKYVDEIAFSCTFWEKEGDLLITKIPFKIDKIYELKEFHFKTFFSALKAIPILLINCIILFKSIYNSDVIHLRCPGNIGLLASCIQIFFPNKKKTVKYAGNWDSKAKQPISYKIQKWILSNTFLTKNMQVLVYGEWKNQTKNIKPFFTATYAKSEIIEIEPRNMNGTIKMIFVGMLSKGKQPLYVIKVVEELKKQNFDIELSIYGDGSERAILEEYIHSKKLNSNIFLKGNTDRESMKKIYQESHCLILPSKSEGWPKVVAEAMFWGCLPIATPISCVPNMLNFGERGILLTENLQTDVTSISDLLSNQEEYNKKIKEGINWSRQFTIDKFEQEIKNILKS</sequence>
<reference evidence="4" key="1">
    <citation type="journal article" date="2019" name="Int. J. Syst. Evol. Microbiol.">
        <title>The Global Catalogue of Microorganisms (GCM) 10K type strain sequencing project: providing services to taxonomists for standard genome sequencing and annotation.</title>
        <authorList>
            <consortium name="The Broad Institute Genomics Platform"/>
            <consortium name="The Broad Institute Genome Sequencing Center for Infectious Disease"/>
            <person name="Wu L."/>
            <person name="Ma J."/>
        </authorList>
    </citation>
    <scope>NUCLEOTIDE SEQUENCE [LARGE SCALE GENOMIC DNA]</scope>
    <source>
        <strain evidence="4">JCM 17069</strain>
    </source>
</reference>
<evidence type="ECO:0000313" key="3">
    <source>
        <dbReference type="EMBL" id="GAA4076026.1"/>
    </source>
</evidence>
<keyword evidence="1" id="KW-0808">Transferase</keyword>
<dbReference type="RefSeq" id="WP_344816788.1">
    <property type="nucleotide sequence ID" value="NZ_BAABCT010000006.1"/>
</dbReference>
<organism evidence="3 4">
    <name type="scientific">Flavobacterium cheonanense</name>
    <dbReference type="NCBI Taxonomy" id="706183"/>
    <lineage>
        <taxon>Bacteria</taxon>
        <taxon>Pseudomonadati</taxon>
        <taxon>Bacteroidota</taxon>
        <taxon>Flavobacteriia</taxon>
        <taxon>Flavobacteriales</taxon>
        <taxon>Flavobacteriaceae</taxon>
        <taxon>Flavobacterium</taxon>
    </lineage>
</organism>
<dbReference type="CDD" id="cd01635">
    <property type="entry name" value="Glycosyltransferase_GTB-type"/>
    <property type="match status" value="1"/>
</dbReference>
<dbReference type="PANTHER" id="PTHR46401">
    <property type="entry name" value="GLYCOSYLTRANSFERASE WBBK-RELATED"/>
    <property type="match status" value="1"/>
</dbReference>
<gene>
    <name evidence="3" type="ORF">GCM10022389_22310</name>
</gene>